<feature type="region of interest" description="Disordered" evidence="2">
    <location>
        <begin position="51"/>
        <end position="78"/>
    </location>
</feature>
<dbReference type="PANTHER" id="PTHR46910:SF38">
    <property type="entry name" value="ZN(2)-C6 FUNGAL-TYPE DOMAIN-CONTAINING PROTEIN"/>
    <property type="match status" value="1"/>
</dbReference>
<accession>A0A6A4H7A8</accession>
<dbReference type="PANTHER" id="PTHR46910">
    <property type="entry name" value="TRANSCRIPTION FACTOR PDR1"/>
    <property type="match status" value="1"/>
</dbReference>
<evidence type="ECO:0000259" key="3">
    <source>
        <dbReference type="SMART" id="SM00906"/>
    </source>
</evidence>
<proteinExistence type="predicted"/>
<dbReference type="Pfam" id="PF04082">
    <property type="entry name" value="Fungal_trans"/>
    <property type="match status" value="1"/>
</dbReference>
<dbReference type="InterPro" id="IPR007219">
    <property type="entry name" value="XnlR_reg_dom"/>
</dbReference>
<dbReference type="GO" id="GO:0008270">
    <property type="term" value="F:zinc ion binding"/>
    <property type="evidence" value="ECO:0007669"/>
    <property type="project" value="InterPro"/>
</dbReference>
<organism evidence="4 5">
    <name type="scientific">Gymnopus androsaceus JB14</name>
    <dbReference type="NCBI Taxonomy" id="1447944"/>
    <lineage>
        <taxon>Eukaryota</taxon>
        <taxon>Fungi</taxon>
        <taxon>Dikarya</taxon>
        <taxon>Basidiomycota</taxon>
        <taxon>Agaricomycotina</taxon>
        <taxon>Agaricomycetes</taxon>
        <taxon>Agaricomycetidae</taxon>
        <taxon>Agaricales</taxon>
        <taxon>Marasmiineae</taxon>
        <taxon>Omphalotaceae</taxon>
        <taxon>Gymnopus</taxon>
    </lineage>
</organism>
<evidence type="ECO:0000313" key="4">
    <source>
        <dbReference type="EMBL" id="KAE9393065.1"/>
    </source>
</evidence>
<keyword evidence="1" id="KW-0539">Nucleus</keyword>
<evidence type="ECO:0000313" key="5">
    <source>
        <dbReference type="Proteomes" id="UP000799118"/>
    </source>
</evidence>
<evidence type="ECO:0000256" key="2">
    <source>
        <dbReference type="SAM" id="MobiDB-lite"/>
    </source>
</evidence>
<dbReference type="InterPro" id="IPR050987">
    <property type="entry name" value="AtrR-like"/>
</dbReference>
<name>A0A6A4H7A8_9AGAR</name>
<dbReference type="GO" id="GO:0003677">
    <property type="term" value="F:DNA binding"/>
    <property type="evidence" value="ECO:0007669"/>
    <property type="project" value="InterPro"/>
</dbReference>
<feature type="domain" description="Xylanolytic transcriptional activator regulatory" evidence="3">
    <location>
        <begin position="267"/>
        <end position="338"/>
    </location>
</feature>
<dbReference type="AlphaFoldDB" id="A0A6A4H7A8"/>
<dbReference type="CDD" id="cd12148">
    <property type="entry name" value="fungal_TF_MHR"/>
    <property type="match status" value="1"/>
</dbReference>
<evidence type="ECO:0000256" key="1">
    <source>
        <dbReference type="ARBA" id="ARBA00023242"/>
    </source>
</evidence>
<dbReference type="SMART" id="SM00906">
    <property type="entry name" value="Fungal_trans"/>
    <property type="match status" value="1"/>
</dbReference>
<dbReference type="GO" id="GO:0003700">
    <property type="term" value="F:DNA-binding transcription factor activity"/>
    <property type="evidence" value="ECO:0007669"/>
    <property type="project" value="InterPro"/>
</dbReference>
<dbReference type="GO" id="GO:0006351">
    <property type="term" value="P:DNA-templated transcription"/>
    <property type="evidence" value="ECO:0007669"/>
    <property type="project" value="InterPro"/>
</dbReference>
<gene>
    <name evidence="4" type="ORF">BT96DRAFT_863734</name>
</gene>
<dbReference type="OrthoDB" id="2852338at2759"/>
<keyword evidence="5" id="KW-1185">Reference proteome</keyword>
<protein>
    <recommendedName>
        <fullName evidence="3">Xylanolytic transcriptional activator regulatory domain-containing protein</fullName>
    </recommendedName>
</protein>
<sequence>MKSSINIQTLTASILSSVPYTIPGDETELRQILKELASYIRELEKELAETSHSNFGRSCHQEDSSEPNTSGKGNVDKQADEPCERLKQLQHSNNRYYGLTSNIKLVKSAIDASRDTGFSQEMVPTVKRPLFWDVQPWQILSESRSEPLIFPPQDLLVNLMNLWFEKTNPFYPIFHRVTFEKSVASGLHHHDRHFGETVLAMCALASRNSDDPRNFDMYGTRIAAGFIWIRQVNPVPTSFLEAPSLYQLQKLLLYAVFMQTTSMPYSSWVLIGLGIRLLQDAGAHRKRSSPPSVSSELWKRVFWIIHFLDLSYSIDMGRPRATTSDDYDVEFPLEVDDEYWALPGELAFKQPPGKPCRSNYLIHVFKLVPILESIHCTMVSVPRTTSRCKLEPDVSYRKQRATNEIQKALNEWLDAIPEKLKWDPQHSDVLVFNQSAMLHMVYYFYRIFIHQWSGLTSPDSLEICVGAAHSCVHLMEANFKRGLASPQTLLTIANAAIILLINIWRSKRLGLNVDINLEMADVVKCMGHLKRLEQRVQAAGRLWDTVLNVVYISDLTDAYNLAADAEANSYQTTQSTADIVPASSSTFNLVSFGQLSQFWDTTSTQEYGSPAENGLGLNSRHLPLQIDIWNQRCFLSIYLQ</sequence>
<dbReference type="Proteomes" id="UP000799118">
    <property type="component" value="Unassembled WGS sequence"/>
</dbReference>
<reference evidence="4" key="1">
    <citation type="journal article" date="2019" name="Environ. Microbiol.">
        <title>Fungal ecological strategies reflected in gene transcription - a case study of two litter decomposers.</title>
        <authorList>
            <person name="Barbi F."/>
            <person name="Kohler A."/>
            <person name="Barry K."/>
            <person name="Baskaran P."/>
            <person name="Daum C."/>
            <person name="Fauchery L."/>
            <person name="Ihrmark K."/>
            <person name="Kuo A."/>
            <person name="LaButti K."/>
            <person name="Lipzen A."/>
            <person name="Morin E."/>
            <person name="Grigoriev I.V."/>
            <person name="Henrissat B."/>
            <person name="Lindahl B."/>
            <person name="Martin F."/>
        </authorList>
    </citation>
    <scope>NUCLEOTIDE SEQUENCE</scope>
    <source>
        <strain evidence="4">JB14</strain>
    </source>
</reference>
<dbReference type="EMBL" id="ML769581">
    <property type="protein sequence ID" value="KAE9393065.1"/>
    <property type="molecule type" value="Genomic_DNA"/>
</dbReference>